<proteinExistence type="predicted"/>
<dbReference type="InterPro" id="IPR004000">
    <property type="entry name" value="Actin"/>
</dbReference>
<comment type="caution">
    <text evidence="4">The sequence shown here is derived from an EMBL/GenBank/DDBJ whole genome shotgun (WGS) entry which is preliminary data.</text>
</comment>
<dbReference type="GO" id="GO:0005856">
    <property type="term" value="C:cytoskeleton"/>
    <property type="evidence" value="ECO:0007669"/>
    <property type="project" value="UniProtKB-SubCell"/>
</dbReference>
<dbReference type="SUPFAM" id="SSF53067">
    <property type="entry name" value="Actin-like ATPase domain"/>
    <property type="match status" value="1"/>
</dbReference>
<reference evidence="4" key="1">
    <citation type="submission" date="2021-02" db="EMBL/GenBank/DDBJ databases">
        <authorList>
            <person name="Dougan E. K."/>
            <person name="Rhodes N."/>
            <person name="Thang M."/>
            <person name="Chan C."/>
        </authorList>
    </citation>
    <scope>NUCLEOTIDE SEQUENCE</scope>
</reference>
<keyword evidence="5" id="KW-1185">Reference proteome</keyword>
<evidence type="ECO:0000256" key="1">
    <source>
        <dbReference type="ARBA" id="ARBA00004245"/>
    </source>
</evidence>
<dbReference type="PRINTS" id="PR00190">
    <property type="entry name" value="ACTIN"/>
</dbReference>
<organism evidence="4 5">
    <name type="scientific">Symbiodinium natans</name>
    <dbReference type="NCBI Taxonomy" id="878477"/>
    <lineage>
        <taxon>Eukaryota</taxon>
        <taxon>Sar</taxon>
        <taxon>Alveolata</taxon>
        <taxon>Dinophyceae</taxon>
        <taxon>Suessiales</taxon>
        <taxon>Symbiodiniaceae</taxon>
        <taxon>Symbiodinium</taxon>
    </lineage>
</organism>
<evidence type="ECO:0000256" key="3">
    <source>
        <dbReference type="ARBA" id="ARBA00049360"/>
    </source>
</evidence>
<evidence type="ECO:0000313" key="5">
    <source>
        <dbReference type="Proteomes" id="UP000604046"/>
    </source>
</evidence>
<evidence type="ECO:0000256" key="2">
    <source>
        <dbReference type="ARBA" id="ARBA00023212"/>
    </source>
</evidence>
<protein>
    <submittedName>
        <fullName evidence="4">ACTI protein</fullName>
    </submittedName>
</protein>
<keyword evidence="2" id="KW-0963">Cytoplasm</keyword>
<comment type="subcellular location">
    <subcellularLocation>
        <location evidence="1">Cytoplasm</location>
        <location evidence="1">Cytoskeleton</location>
    </subcellularLocation>
</comment>
<dbReference type="PANTHER" id="PTHR11937">
    <property type="entry name" value="ACTIN"/>
    <property type="match status" value="1"/>
</dbReference>
<keyword evidence="2" id="KW-0206">Cytoskeleton</keyword>
<gene>
    <name evidence="4" type="primary">ACTI</name>
    <name evidence="4" type="ORF">SNAT2548_LOCUS14583</name>
</gene>
<dbReference type="EMBL" id="CAJNDS010001724">
    <property type="protein sequence ID" value="CAE7274853.1"/>
    <property type="molecule type" value="Genomic_DNA"/>
</dbReference>
<sequence>MLQRMPAAKMIMYFLDMHADLPHPSQAELTSTLSQAETAEIVLHETVKKLLRLGIACKQCPVPQKWIGSSVALGYDVGQLPTRENAEEQLRKQTIVSIFDWGRSELNTIQKHGALSDSAQADRAQYWSYYTGGIYRLGWEVFPPFIRKSLLHPEDPYIGEEAQAPQRACGPATSPFDFRTGSWADVEMMWAYIFYQELRVAPEDHALLVTEAPLNQPADRERLVQLMFEYFNVRALYLALPEVLSLYASGRTAGARSTCDQE</sequence>
<dbReference type="Pfam" id="PF00022">
    <property type="entry name" value="Actin"/>
    <property type="match status" value="1"/>
</dbReference>
<dbReference type="AlphaFoldDB" id="A0A812MQZ5"/>
<comment type="catalytic activity">
    <reaction evidence="3">
        <text>ATP + H2O = ADP + phosphate + H(+)</text>
        <dbReference type="Rhea" id="RHEA:13065"/>
        <dbReference type="ChEBI" id="CHEBI:15377"/>
        <dbReference type="ChEBI" id="CHEBI:15378"/>
        <dbReference type="ChEBI" id="CHEBI:30616"/>
        <dbReference type="ChEBI" id="CHEBI:43474"/>
        <dbReference type="ChEBI" id="CHEBI:456216"/>
    </reaction>
</comment>
<dbReference type="Gene3D" id="3.30.420.40">
    <property type="match status" value="1"/>
</dbReference>
<dbReference type="Proteomes" id="UP000604046">
    <property type="component" value="Unassembled WGS sequence"/>
</dbReference>
<dbReference type="FunFam" id="3.30.420.40:FF:000050">
    <property type="entry name" value="Actin, alpha skeletal muscle"/>
    <property type="match status" value="1"/>
</dbReference>
<name>A0A812MQZ5_9DINO</name>
<dbReference type="InterPro" id="IPR043129">
    <property type="entry name" value="ATPase_NBD"/>
</dbReference>
<accession>A0A812MQZ5</accession>
<evidence type="ECO:0000313" key="4">
    <source>
        <dbReference type="EMBL" id="CAE7274853.1"/>
    </source>
</evidence>